<evidence type="ECO:0000313" key="3">
    <source>
        <dbReference type="Proteomes" id="UP000199053"/>
    </source>
</evidence>
<keyword evidence="1" id="KW-0472">Membrane</keyword>
<gene>
    <name evidence="2" type="ORF">SAMN05660337_2245</name>
</gene>
<dbReference type="STRING" id="246191.SAMN05660337_2245"/>
<dbReference type="InterPro" id="IPR006837">
    <property type="entry name" value="Divergent_DAC"/>
</dbReference>
<dbReference type="Pfam" id="PF04748">
    <property type="entry name" value="Polysacc_deac_2"/>
    <property type="match status" value="1"/>
</dbReference>
<dbReference type="AlphaFoldDB" id="A0A1G9HNJ8"/>
<evidence type="ECO:0008006" key="4">
    <source>
        <dbReference type="Google" id="ProtNLM"/>
    </source>
</evidence>
<accession>A0A1G9HNJ8</accession>
<dbReference type="RefSeq" id="WP_092161101.1">
    <property type="nucleotide sequence ID" value="NZ_FNGA01000003.1"/>
</dbReference>
<dbReference type="PANTHER" id="PTHR30105:SF2">
    <property type="entry name" value="DIVERGENT POLYSACCHARIDE DEACETYLASE SUPERFAMILY"/>
    <property type="match status" value="1"/>
</dbReference>
<feature type="transmembrane region" description="Helical" evidence="1">
    <location>
        <begin position="29"/>
        <end position="51"/>
    </location>
</feature>
<name>A0A1G9HNJ8_9BACT</name>
<dbReference type="GO" id="GO:0005975">
    <property type="term" value="P:carbohydrate metabolic process"/>
    <property type="evidence" value="ECO:0007669"/>
    <property type="project" value="InterPro"/>
</dbReference>
<keyword evidence="1" id="KW-1133">Transmembrane helix</keyword>
<reference evidence="3" key="1">
    <citation type="submission" date="2016-10" db="EMBL/GenBank/DDBJ databases">
        <authorList>
            <person name="Varghese N."/>
            <person name="Submissions S."/>
        </authorList>
    </citation>
    <scope>NUCLEOTIDE SEQUENCE [LARGE SCALE GENOMIC DNA]</scope>
    <source>
        <strain evidence="3">DSM 16995</strain>
    </source>
</reference>
<evidence type="ECO:0000313" key="2">
    <source>
        <dbReference type="EMBL" id="SDL14435.1"/>
    </source>
</evidence>
<organism evidence="2 3">
    <name type="scientific">Maridesulfovibrio ferrireducens</name>
    <dbReference type="NCBI Taxonomy" id="246191"/>
    <lineage>
        <taxon>Bacteria</taxon>
        <taxon>Pseudomonadati</taxon>
        <taxon>Thermodesulfobacteriota</taxon>
        <taxon>Desulfovibrionia</taxon>
        <taxon>Desulfovibrionales</taxon>
        <taxon>Desulfovibrionaceae</taxon>
        <taxon>Maridesulfovibrio</taxon>
    </lineage>
</organism>
<evidence type="ECO:0000256" key="1">
    <source>
        <dbReference type="SAM" id="Phobius"/>
    </source>
</evidence>
<keyword evidence="1" id="KW-0812">Transmembrane</keyword>
<dbReference type="EMBL" id="FNGA01000003">
    <property type="protein sequence ID" value="SDL14435.1"/>
    <property type="molecule type" value="Genomic_DNA"/>
</dbReference>
<protein>
    <recommendedName>
        <fullName evidence="4">Divergent polysaccharide deacetylase</fullName>
    </recommendedName>
</protein>
<dbReference type="Gene3D" id="3.20.20.370">
    <property type="entry name" value="Glycoside hydrolase/deacetylase"/>
    <property type="match status" value="1"/>
</dbReference>
<dbReference type="OrthoDB" id="9784811at2"/>
<dbReference type="CDD" id="cd10936">
    <property type="entry name" value="CE4_DAC2"/>
    <property type="match status" value="1"/>
</dbReference>
<dbReference type="PANTHER" id="PTHR30105">
    <property type="entry name" value="UNCHARACTERIZED YIBQ-RELATED"/>
    <property type="match status" value="1"/>
</dbReference>
<sequence>MVNNTTDQNDKPETPVENPGIRAYLSKPLGIAIATIATATFICLIIALMVYSGSDTVADHKQSIPHEQQGFTSANSTNPYEEIEKDDLEDLVKIADLSLINTLKSADVSMSDLKLEDVTLKKHQGRYFHFQQLRFPLNGNKLNFVENIKKRLSAAGLAANIHKVSEGCWLLSINEVPTHKFFIDTAIQQEKPVAVVIDPNAPKMAIVIDDMGEDVNFARGLAALDIKVTFSIWPNSSHVNKVAKIAKNSGNEIMIHLPMQPKGYPKVNPGADSLLVGMDSKTIQQRVVTAMNKVPYATGLNNHMGSRFTENLAGMSEVMIPLHQKKIFFLDSRTTAKSTARKAAKKAKVTLYERNIFLDNVKDVAAIKFQLAKAAKIARKTGQSIAIGHPNRETLEAIKQWSVEINGKIKVVPVKDLVPKS</sequence>
<dbReference type="Proteomes" id="UP000199053">
    <property type="component" value="Unassembled WGS sequence"/>
</dbReference>
<keyword evidence="3" id="KW-1185">Reference proteome</keyword>
<dbReference type="InterPro" id="IPR011330">
    <property type="entry name" value="Glyco_hydro/deAcase_b/a-brl"/>
</dbReference>
<proteinExistence type="predicted"/>
<dbReference type="SUPFAM" id="SSF88713">
    <property type="entry name" value="Glycoside hydrolase/deacetylase"/>
    <property type="match status" value="1"/>
</dbReference>